<dbReference type="Proteomes" id="UP000053815">
    <property type="component" value="Unassembled WGS sequence"/>
</dbReference>
<evidence type="ECO:0000313" key="3">
    <source>
        <dbReference type="Proteomes" id="UP000053815"/>
    </source>
</evidence>
<keyword evidence="1" id="KW-0812">Transmembrane</keyword>
<keyword evidence="1" id="KW-1133">Transmembrane helix</keyword>
<dbReference type="EMBL" id="DF836314">
    <property type="protein sequence ID" value="GAN02625.1"/>
    <property type="molecule type" value="Genomic_DNA"/>
</dbReference>
<organism evidence="2">
    <name type="scientific">Mucor ambiguus</name>
    <dbReference type="NCBI Taxonomy" id="91626"/>
    <lineage>
        <taxon>Eukaryota</taxon>
        <taxon>Fungi</taxon>
        <taxon>Fungi incertae sedis</taxon>
        <taxon>Mucoromycota</taxon>
        <taxon>Mucoromycotina</taxon>
        <taxon>Mucoromycetes</taxon>
        <taxon>Mucorales</taxon>
        <taxon>Mucorineae</taxon>
        <taxon>Mucoraceae</taxon>
        <taxon>Mucor</taxon>
    </lineage>
</organism>
<accession>A0A0C9LS90</accession>
<feature type="transmembrane region" description="Helical" evidence="1">
    <location>
        <begin position="69"/>
        <end position="89"/>
    </location>
</feature>
<proteinExistence type="predicted"/>
<evidence type="ECO:0000256" key="1">
    <source>
        <dbReference type="SAM" id="Phobius"/>
    </source>
</evidence>
<evidence type="ECO:0000313" key="2">
    <source>
        <dbReference type="EMBL" id="GAN02625.1"/>
    </source>
</evidence>
<feature type="transmembrane region" description="Helical" evidence="1">
    <location>
        <begin position="24"/>
        <end position="57"/>
    </location>
</feature>
<keyword evidence="1" id="KW-0472">Membrane</keyword>
<gene>
    <name evidence="2" type="ORF">MAM1_0025c02070</name>
</gene>
<sequence length="117" mass="13222">MLFFLGDRCCCDCRSPTVLAMLSLVGACICCPLLLICCIVGVVYCYCCCFFIIAVLVMHSHGVRFCCYCRSFAVLAMLYRVSLVLFAATKSIYYWLSWDLLRLLLSLICFVVDALSY</sequence>
<dbReference type="AlphaFoldDB" id="A0A0C9LS90"/>
<reference evidence="2" key="1">
    <citation type="submission" date="2014-09" db="EMBL/GenBank/DDBJ databases">
        <title>Draft genome sequence of an oleaginous Mucoromycotina fungus Mucor ambiguus NBRC6742.</title>
        <authorList>
            <person name="Takeda I."/>
            <person name="Yamane N."/>
            <person name="Morita T."/>
            <person name="Tamano K."/>
            <person name="Machida M."/>
            <person name="Baker S."/>
            <person name="Koike H."/>
        </authorList>
    </citation>
    <scope>NUCLEOTIDE SEQUENCE</scope>
    <source>
        <strain evidence="2">NBRC 6742</strain>
    </source>
</reference>
<protein>
    <submittedName>
        <fullName evidence="2">Uncharacterized protein</fullName>
    </submittedName>
</protein>
<keyword evidence="3" id="KW-1185">Reference proteome</keyword>
<name>A0A0C9LS90_9FUNG</name>